<dbReference type="AlphaFoldDB" id="A0A1G1KYQ5"/>
<name>A0A1G1KYQ5_9BACT</name>
<evidence type="ECO:0000313" key="2">
    <source>
        <dbReference type="Proteomes" id="UP000178187"/>
    </source>
</evidence>
<evidence type="ECO:0000313" key="1">
    <source>
        <dbReference type="EMBL" id="OGW97769.1"/>
    </source>
</evidence>
<accession>A0A1G1KYQ5</accession>
<protein>
    <submittedName>
        <fullName evidence="1">Uncharacterized protein</fullName>
    </submittedName>
</protein>
<gene>
    <name evidence="1" type="ORF">A3G33_08125</name>
</gene>
<dbReference type="EMBL" id="MHFR01000039">
    <property type="protein sequence ID" value="OGW97769.1"/>
    <property type="molecule type" value="Genomic_DNA"/>
</dbReference>
<organism evidence="1 2">
    <name type="scientific">Candidatus Danuiimicrobium aquiferis</name>
    <dbReference type="NCBI Taxonomy" id="1801832"/>
    <lineage>
        <taxon>Bacteria</taxon>
        <taxon>Pseudomonadati</taxon>
        <taxon>Candidatus Omnitrophota</taxon>
        <taxon>Candidatus Danuiimicrobium</taxon>
    </lineage>
</organism>
<comment type="caution">
    <text evidence="1">The sequence shown here is derived from an EMBL/GenBank/DDBJ whole genome shotgun (WGS) entry which is preliminary data.</text>
</comment>
<reference evidence="1 2" key="1">
    <citation type="journal article" date="2016" name="Nat. Commun.">
        <title>Thousands of microbial genomes shed light on interconnected biogeochemical processes in an aquifer system.</title>
        <authorList>
            <person name="Anantharaman K."/>
            <person name="Brown C.T."/>
            <person name="Hug L.A."/>
            <person name="Sharon I."/>
            <person name="Castelle C.J."/>
            <person name="Probst A.J."/>
            <person name="Thomas B.C."/>
            <person name="Singh A."/>
            <person name="Wilkins M.J."/>
            <person name="Karaoz U."/>
            <person name="Brodie E.L."/>
            <person name="Williams K.H."/>
            <person name="Hubbard S.S."/>
            <person name="Banfield J.F."/>
        </authorList>
    </citation>
    <scope>NUCLEOTIDE SEQUENCE [LARGE SCALE GENOMIC DNA]</scope>
</reference>
<dbReference type="Proteomes" id="UP000178187">
    <property type="component" value="Unassembled WGS sequence"/>
</dbReference>
<sequence>MSGGERDLSIRLLLSDKEGLSRLNAALHQIESQTKKSADSMNLSWAGLASKVYLLEKALRPVVDFMKSAIKESAAQEDAINRLNVALQLQGTFTQELSLQYQEMAASIQSSTRFADDAVLRMMQTLTTVGNVAPQDMGKVTQAVLNFATVTGTDLQTAAEQFAKAADGDTKMLEKWIGKIDESIPRSHRFAVALGMVDEKMGGAASANVHTYSGAVAQLGNSFHDLQKSLGNYIVQNPTIVQGINNVTWAFNNLSKFVTEHKTDIDNFLSGVGFDSQVAVLAVEEFALAVSVGINKIYATGWKGLQSFLLSGPAGAAAGMVAAAGAETTDPIVAQLEQQLQAIMAKKDELLAAGPSLGTQALAPDPAAIQTALNQSLPLIQQFAASARTSVSSFTDGFADGFGHIDTSANAFFASFGRGMGAATKQATSMFADTMTQVILGQKKVDEAFKELGASILSVFLKMAIELAAQQALALIAQKFIGGAVATTMSGIGAAAAVPAALVSLATFGTNAVAASAGIASTTALAVGLAAGSAAGSIPGAEEGGTVRRSGLTLVGESGPEILSLPRAAQITPLDRASGGMNNYFSINVEINAQGVISKEDLGNYIVQVAGSKLSEFIAVELSRL</sequence>
<proteinExistence type="predicted"/>